<organism evidence="2 3">
    <name type="scientific">Chondromyces crocatus</name>
    <dbReference type="NCBI Taxonomy" id="52"/>
    <lineage>
        <taxon>Bacteria</taxon>
        <taxon>Pseudomonadati</taxon>
        <taxon>Myxococcota</taxon>
        <taxon>Polyangia</taxon>
        <taxon>Polyangiales</taxon>
        <taxon>Polyangiaceae</taxon>
        <taxon>Chondromyces</taxon>
    </lineage>
</organism>
<dbReference type="KEGG" id="ccro:CMC5_056210"/>
<evidence type="ECO:0000313" key="2">
    <source>
        <dbReference type="EMBL" id="AKT41421.1"/>
    </source>
</evidence>
<name>A0A0K1EKQ9_CHOCO</name>
<dbReference type="EMBL" id="CP012159">
    <property type="protein sequence ID" value="AKT41421.1"/>
    <property type="molecule type" value="Genomic_DNA"/>
</dbReference>
<reference evidence="2 3" key="1">
    <citation type="submission" date="2015-07" db="EMBL/GenBank/DDBJ databases">
        <title>Genome analysis of myxobacterium Chondromyces crocatus Cm c5 reveals a high potential for natural compound synthesis and the genetic basis for the loss of fruiting body formation.</title>
        <authorList>
            <person name="Zaburannyi N."/>
            <person name="Bunk B."/>
            <person name="Maier J."/>
            <person name="Overmann J."/>
            <person name="Mueller R."/>
        </authorList>
    </citation>
    <scope>NUCLEOTIDE SEQUENCE [LARGE SCALE GENOMIC DNA]</scope>
    <source>
        <strain evidence="2 3">Cm c5</strain>
    </source>
</reference>
<dbReference type="Proteomes" id="UP000067626">
    <property type="component" value="Chromosome"/>
</dbReference>
<gene>
    <name evidence="2" type="ORF">CMC5_056210</name>
</gene>
<feature type="region of interest" description="Disordered" evidence="1">
    <location>
        <begin position="22"/>
        <end position="54"/>
    </location>
</feature>
<dbReference type="STRING" id="52.CMC5_056210"/>
<dbReference type="NCBIfam" id="TIGR03806">
    <property type="entry name" value="chp_HNE_0200"/>
    <property type="match status" value="1"/>
</dbReference>
<keyword evidence="3" id="KW-1185">Reference proteome</keyword>
<feature type="compositionally biased region" description="Low complexity" evidence="1">
    <location>
        <begin position="24"/>
        <end position="54"/>
    </location>
</feature>
<protein>
    <recommendedName>
        <fullName evidence="4">Cytochrome c domain-containing protein</fullName>
    </recommendedName>
</protein>
<evidence type="ECO:0000256" key="1">
    <source>
        <dbReference type="SAM" id="MobiDB-lite"/>
    </source>
</evidence>
<dbReference type="AlphaFoldDB" id="A0A0K1EKQ9"/>
<accession>A0A0K1EKQ9</accession>
<dbReference type="InterPro" id="IPR022269">
    <property type="entry name" value="SO_2930-like_C"/>
</dbReference>
<proteinExistence type="predicted"/>
<evidence type="ECO:0000313" key="3">
    <source>
        <dbReference type="Proteomes" id="UP000067626"/>
    </source>
</evidence>
<evidence type="ECO:0008006" key="4">
    <source>
        <dbReference type="Google" id="ProtNLM"/>
    </source>
</evidence>
<sequence>MSLSRSTERITLALGLALASMTCGGEESGPSTSGTTTTTTTTTTTETEPEPTGEIPYDTLSEYGFFEGNMAELQPRAGVVPYDVLSPLWADHAEKGRFIVLPEGERIELREVEDWEFPLGTIIIKTFFFSLDQRAPEGPARIVETRLLILGEDGWVPHTYLWNDEQTEAKRHVAGGRVDIAYVDEQGVAGQTQYVVPNTNQCKSCHQRDENVVLLGLITPQLNHDVGTPEGTRNQLEFFAEQGLFAGDLPPPASLPAFADPKGNEPLDDRARAYLHANCSHCHRPGGAGGPSGLVLLEWERTPLQNGICKISVAAGAGTGGHTYDIEPGHPENSIMIFRMSSTNPEIKMPELTNRMPDQAGIALTSAWIAAMDPPGCGVMP</sequence>
<dbReference type="OrthoDB" id="338827at2"/>
<dbReference type="RefSeq" id="WP_050433215.1">
    <property type="nucleotide sequence ID" value="NZ_CP012159.1"/>
</dbReference>